<comment type="caution">
    <text evidence="1">The sequence shown here is derived from an EMBL/GenBank/DDBJ whole genome shotgun (WGS) entry which is preliminary data.</text>
</comment>
<name>A0A7Y0PNR1_9BACI</name>
<protein>
    <submittedName>
        <fullName evidence="1">Uncharacterized protein</fullName>
    </submittedName>
</protein>
<dbReference type="Proteomes" id="UP000588491">
    <property type="component" value="Unassembled WGS sequence"/>
</dbReference>
<gene>
    <name evidence="1" type="ORF">HHU08_19435</name>
</gene>
<dbReference type="RefSeq" id="WP_016203385.1">
    <property type="nucleotide sequence ID" value="NZ_JABBPK010000001.1"/>
</dbReference>
<accession>A0A7Y0PNR1</accession>
<dbReference type="AlphaFoldDB" id="A0A7Y0PNR1"/>
<evidence type="ECO:0000313" key="1">
    <source>
        <dbReference type="EMBL" id="NMO79130.1"/>
    </source>
</evidence>
<reference evidence="1 2" key="1">
    <citation type="submission" date="2020-04" db="EMBL/GenBank/DDBJ databases">
        <title>Bacillus sp. UniB3 isolated from commercial digestive syrup.</title>
        <authorList>
            <person name="Thorat V."/>
            <person name="Kirdat K."/>
            <person name="Tiwarekar B."/>
            <person name="Yadav A."/>
        </authorList>
    </citation>
    <scope>NUCLEOTIDE SEQUENCE [LARGE SCALE GENOMIC DNA]</scope>
    <source>
        <strain evidence="1 2">UniB3</strain>
    </source>
</reference>
<organism evidence="1 2">
    <name type="scientific">Niallia alba</name>
    <dbReference type="NCBI Taxonomy" id="2729105"/>
    <lineage>
        <taxon>Bacteria</taxon>
        <taxon>Bacillati</taxon>
        <taxon>Bacillota</taxon>
        <taxon>Bacilli</taxon>
        <taxon>Bacillales</taxon>
        <taxon>Bacillaceae</taxon>
        <taxon>Niallia</taxon>
    </lineage>
</organism>
<keyword evidence="2" id="KW-1185">Reference proteome</keyword>
<evidence type="ECO:0000313" key="2">
    <source>
        <dbReference type="Proteomes" id="UP000588491"/>
    </source>
</evidence>
<dbReference type="EMBL" id="JABBPK010000001">
    <property type="protein sequence ID" value="NMO79130.1"/>
    <property type="molecule type" value="Genomic_DNA"/>
</dbReference>
<proteinExistence type="predicted"/>
<sequence>MNKNLSKSLLIHKEKKYQYHINLIHNELMKYHTIKIPNQNIEIKNQELEDWIIEKLSPEEIDEIIFLLENAKKRASSVKPIFQVIATSLLKNV</sequence>